<dbReference type="GO" id="GO:0003700">
    <property type="term" value="F:DNA-binding transcription factor activity"/>
    <property type="evidence" value="ECO:0007669"/>
    <property type="project" value="InterPro"/>
</dbReference>
<dbReference type="InterPro" id="IPR036390">
    <property type="entry name" value="WH_DNA-bd_sf"/>
</dbReference>
<feature type="domain" description="HTH lysR-type" evidence="5">
    <location>
        <begin position="1"/>
        <end position="58"/>
    </location>
</feature>
<dbReference type="Gene3D" id="1.10.10.10">
    <property type="entry name" value="Winged helix-like DNA-binding domain superfamily/Winged helix DNA-binding domain"/>
    <property type="match status" value="1"/>
</dbReference>
<sequence>MELRQLRTFQTAAKLLNFTQAAKLLNFSQPTVTAQIRSLEEEIGHSLFFRIGKQTFLTGHGEIMKHYVDQIFPILDQMTTELQAQSRTASKLTLAASETFCTHYFPPIIRQFLADDPDIGIKLVSCTSDKVIDGINANHFDLGIISGSYHKSGVTNIVLSEKEDLVLIVSDTLYQHNTTQELLEKYPFIKYEIVGPFEEQMNSYIDENDIHLRKMIECSSLEAVKSAVTHAIGVGLISRNLVKKELAERQLHEIHLNSKPIVIQTSLIIATHKLRDPKTMHLIRLIEQKWNMIH</sequence>
<dbReference type="GO" id="GO:0000976">
    <property type="term" value="F:transcription cis-regulatory region binding"/>
    <property type="evidence" value="ECO:0007669"/>
    <property type="project" value="TreeGrafter"/>
</dbReference>
<gene>
    <name evidence="6" type="ORF">SINU_02090</name>
</gene>
<dbReference type="EMBL" id="AFVQ02000029">
    <property type="protein sequence ID" value="KLI03536.1"/>
    <property type="molecule type" value="Genomic_DNA"/>
</dbReference>
<dbReference type="PANTHER" id="PTHR30126">
    <property type="entry name" value="HTH-TYPE TRANSCRIPTIONAL REGULATOR"/>
    <property type="match status" value="1"/>
</dbReference>
<evidence type="ECO:0000313" key="6">
    <source>
        <dbReference type="EMBL" id="KLI03536.1"/>
    </source>
</evidence>
<dbReference type="AlphaFoldDB" id="A0A0U1QS68"/>
<comment type="similarity">
    <text evidence="1">Belongs to the LysR transcriptional regulatory family.</text>
</comment>
<dbReference type="Pfam" id="PF03466">
    <property type="entry name" value="LysR_substrate"/>
    <property type="match status" value="1"/>
</dbReference>
<protein>
    <recommendedName>
        <fullName evidence="5">HTH lysR-type domain-containing protein</fullName>
    </recommendedName>
</protein>
<dbReference type="SUPFAM" id="SSF53850">
    <property type="entry name" value="Periplasmic binding protein-like II"/>
    <property type="match status" value="1"/>
</dbReference>
<organism evidence="6 7">
    <name type="scientific">Sporolactobacillus inulinus CASD</name>
    <dbReference type="NCBI Taxonomy" id="1069536"/>
    <lineage>
        <taxon>Bacteria</taxon>
        <taxon>Bacillati</taxon>
        <taxon>Bacillota</taxon>
        <taxon>Bacilli</taxon>
        <taxon>Bacillales</taxon>
        <taxon>Sporolactobacillaceae</taxon>
        <taxon>Sporolactobacillus</taxon>
    </lineage>
</organism>
<dbReference type="Proteomes" id="UP000035553">
    <property type="component" value="Unassembled WGS sequence"/>
</dbReference>
<dbReference type="PRINTS" id="PR00039">
    <property type="entry name" value="HTHLYSR"/>
</dbReference>
<dbReference type="InterPro" id="IPR005119">
    <property type="entry name" value="LysR_subst-bd"/>
</dbReference>
<comment type="caution">
    <text evidence="6">The sequence shown here is derived from an EMBL/GenBank/DDBJ whole genome shotgun (WGS) entry which is preliminary data.</text>
</comment>
<dbReference type="PROSITE" id="PS50931">
    <property type="entry name" value="HTH_LYSR"/>
    <property type="match status" value="1"/>
</dbReference>
<dbReference type="PANTHER" id="PTHR30126:SF40">
    <property type="entry name" value="HTH-TYPE TRANSCRIPTIONAL REGULATOR GLTR"/>
    <property type="match status" value="1"/>
</dbReference>
<dbReference type="InterPro" id="IPR036388">
    <property type="entry name" value="WH-like_DNA-bd_sf"/>
</dbReference>
<keyword evidence="2" id="KW-0805">Transcription regulation</keyword>
<keyword evidence="3" id="KW-0238">DNA-binding</keyword>
<name>A0A0U1QS68_9BACL</name>
<evidence type="ECO:0000256" key="1">
    <source>
        <dbReference type="ARBA" id="ARBA00009437"/>
    </source>
</evidence>
<evidence type="ECO:0000256" key="2">
    <source>
        <dbReference type="ARBA" id="ARBA00023015"/>
    </source>
</evidence>
<dbReference type="Pfam" id="PF00126">
    <property type="entry name" value="HTH_1"/>
    <property type="match status" value="1"/>
</dbReference>
<dbReference type="Gene3D" id="3.40.190.290">
    <property type="match status" value="1"/>
</dbReference>
<keyword evidence="7" id="KW-1185">Reference proteome</keyword>
<dbReference type="SUPFAM" id="SSF46785">
    <property type="entry name" value="Winged helix' DNA-binding domain"/>
    <property type="match status" value="1"/>
</dbReference>
<dbReference type="RefSeq" id="WP_010025930.1">
    <property type="nucleotide sequence ID" value="NZ_AFVQ02000029.1"/>
</dbReference>
<proteinExistence type="inferred from homology"/>
<evidence type="ECO:0000256" key="4">
    <source>
        <dbReference type="ARBA" id="ARBA00023163"/>
    </source>
</evidence>
<dbReference type="InterPro" id="IPR000847">
    <property type="entry name" value="LysR_HTH_N"/>
</dbReference>
<dbReference type="CDD" id="cd05466">
    <property type="entry name" value="PBP2_LTTR_substrate"/>
    <property type="match status" value="1"/>
</dbReference>
<dbReference type="OrthoDB" id="9785745at2"/>
<dbReference type="STRING" id="1069536.SINU_02090"/>
<evidence type="ECO:0000259" key="5">
    <source>
        <dbReference type="PROSITE" id="PS50931"/>
    </source>
</evidence>
<evidence type="ECO:0000313" key="7">
    <source>
        <dbReference type="Proteomes" id="UP000035553"/>
    </source>
</evidence>
<reference evidence="6 7" key="1">
    <citation type="journal article" date="2011" name="J. Bacteriol.">
        <title>Draft genome sequence of Sporolactobacillus inulinus strain CASD, an efficient D-lactic acid-producing bacterium with high-concentration lactate tolerance capability.</title>
        <authorList>
            <person name="Yu B."/>
            <person name="Su F."/>
            <person name="Wang L."/>
            <person name="Xu K."/>
            <person name="Zhao B."/>
            <person name="Xu P."/>
        </authorList>
    </citation>
    <scope>NUCLEOTIDE SEQUENCE [LARGE SCALE GENOMIC DNA]</scope>
    <source>
        <strain evidence="6 7">CASD</strain>
    </source>
</reference>
<accession>A0A0U1QS68</accession>
<evidence type="ECO:0000256" key="3">
    <source>
        <dbReference type="ARBA" id="ARBA00023125"/>
    </source>
</evidence>
<keyword evidence="4" id="KW-0804">Transcription</keyword>